<evidence type="ECO:0000313" key="2">
    <source>
        <dbReference type="EMBL" id="KAL1261462.1"/>
    </source>
</evidence>
<proteinExistence type="predicted"/>
<reference evidence="2 3" key="1">
    <citation type="submission" date="2023-09" db="EMBL/GenBank/DDBJ databases">
        <authorList>
            <person name="Wang M."/>
        </authorList>
    </citation>
    <scope>NUCLEOTIDE SEQUENCE [LARGE SCALE GENOMIC DNA]</scope>
    <source>
        <strain evidence="2">GT-2023</strain>
        <tissue evidence="2">Liver</tissue>
    </source>
</reference>
<organism evidence="2 3">
    <name type="scientific">Cirrhinus molitorella</name>
    <name type="common">mud carp</name>
    <dbReference type="NCBI Taxonomy" id="172907"/>
    <lineage>
        <taxon>Eukaryota</taxon>
        <taxon>Metazoa</taxon>
        <taxon>Chordata</taxon>
        <taxon>Craniata</taxon>
        <taxon>Vertebrata</taxon>
        <taxon>Euteleostomi</taxon>
        <taxon>Actinopterygii</taxon>
        <taxon>Neopterygii</taxon>
        <taxon>Teleostei</taxon>
        <taxon>Ostariophysi</taxon>
        <taxon>Cypriniformes</taxon>
        <taxon>Cyprinidae</taxon>
        <taxon>Labeoninae</taxon>
        <taxon>Labeonini</taxon>
        <taxon>Cirrhinus</taxon>
    </lineage>
</organism>
<sequence length="109" mass="11405">MLHRGHVGPHAPSRPCTAHNPGSAPRPSAIQVARAAVEQALLALRSALSSSPDFILGLYGRAAVPFGGTAAQPQAINRVGHNMSTNIKPAGLWEFGEMRLARIEFAAGC</sequence>
<name>A0ABR3MC48_9TELE</name>
<evidence type="ECO:0000256" key="1">
    <source>
        <dbReference type="SAM" id="MobiDB-lite"/>
    </source>
</evidence>
<dbReference type="Proteomes" id="UP001558613">
    <property type="component" value="Unassembled WGS sequence"/>
</dbReference>
<dbReference type="EMBL" id="JAYMGO010000014">
    <property type="protein sequence ID" value="KAL1261462.1"/>
    <property type="molecule type" value="Genomic_DNA"/>
</dbReference>
<accession>A0ABR3MC48</accession>
<evidence type="ECO:0000313" key="3">
    <source>
        <dbReference type="Proteomes" id="UP001558613"/>
    </source>
</evidence>
<feature type="region of interest" description="Disordered" evidence="1">
    <location>
        <begin position="1"/>
        <end position="29"/>
    </location>
</feature>
<gene>
    <name evidence="2" type="ORF">QQF64_006727</name>
</gene>
<protein>
    <submittedName>
        <fullName evidence="2">Uncharacterized protein</fullName>
    </submittedName>
</protein>
<keyword evidence="3" id="KW-1185">Reference proteome</keyword>
<comment type="caution">
    <text evidence="2">The sequence shown here is derived from an EMBL/GenBank/DDBJ whole genome shotgun (WGS) entry which is preliminary data.</text>
</comment>